<dbReference type="InterPro" id="IPR029046">
    <property type="entry name" value="LolA/LolB/LppX"/>
</dbReference>
<name>A0A640W9C0_9GAMM</name>
<dbReference type="Pfam" id="PF19574">
    <property type="entry name" value="LolA_3"/>
    <property type="match status" value="1"/>
</dbReference>
<protein>
    <submittedName>
        <fullName evidence="5">Outer membrane lipoprotein carrier protein LolA</fullName>
    </submittedName>
</protein>
<comment type="caution">
    <text evidence="5">The sequence shown here is derived from an EMBL/GenBank/DDBJ whole genome shotgun (WGS) entry which is preliminary data.</text>
</comment>
<dbReference type="InterPro" id="IPR004564">
    <property type="entry name" value="OM_lipoprot_carrier_LolA-like"/>
</dbReference>
<evidence type="ECO:0000256" key="1">
    <source>
        <dbReference type="ARBA" id="ARBA00011245"/>
    </source>
</evidence>
<evidence type="ECO:0000256" key="3">
    <source>
        <dbReference type="ARBA" id="ARBA00022729"/>
    </source>
</evidence>
<keyword evidence="5" id="KW-0449">Lipoprotein</keyword>
<reference evidence="5 6" key="1">
    <citation type="submission" date="2019-08" db="EMBL/GenBank/DDBJ databases">
        <title>Bioinformatics analysis of the strain L3 and L5.</title>
        <authorList>
            <person name="Li X."/>
        </authorList>
    </citation>
    <scope>NUCLEOTIDE SEQUENCE [LARGE SCALE GENOMIC DNA]</scope>
    <source>
        <strain evidence="5 6">L3</strain>
    </source>
</reference>
<dbReference type="CDD" id="cd16325">
    <property type="entry name" value="LolA"/>
    <property type="match status" value="1"/>
</dbReference>
<sequence length="205" mass="23172">MRTSAPSPDRAIPDTRYPEDPTMPFRRWWITLLLLVPLSAQAFDLDDLQRQLAATPSLAGSFEQQRELADLDSSLSSQGTFLFERGKRVVWQLEQPVEERIELTPQAITDGSGENAPPGGEQVAQLFLQLLEGDWQALESRFTLALSGDRDDWQVALTPKEAALRERIAEIHLRGSDTIDHLDMRTPDGDRLKVRLFDQHPLNDS</sequence>
<dbReference type="GO" id="GO:0015031">
    <property type="term" value="P:protein transport"/>
    <property type="evidence" value="ECO:0007669"/>
    <property type="project" value="UniProtKB-KW"/>
</dbReference>
<proteinExistence type="predicted"/>
<dbReference type="Gene3D" id="2.50.20.10">
    <property type="entry name" value="Lipoprotein localisation LolA/LolB/LppX"/>
    <property type="match status" value="1"/>
</dbReference>
<keyword evidence="6" id="KW-1185">Reference proteome</keyword>
<dbReference type="EMBL" id="VTPX01000011">
    <property type="protein sequence ID" value="KAA0016451.1"/>
    <property type="molecule type" value="Genomic_DNA"/>
</dbReference>
<dbReference type="SUPFAM" id="SSF89392">
    <property type="entry name" value="Prokaryotic lipoproteins and lipoprotein localization factors"/>
    <property type="match status" value="1"/>
</dbReference>
<comment type="subunit">
    <text evidence="1">Monomer.</text>
</comment>
<evidence type="ECO:0000256" key="4">
    <source>
        <dbReference type="ARBA" id="ARBA00022927"/>
    </source>
</evidence>
<keyword evidence="4" id="KW-0653">Protein transport</keyword>
<gene>
    <name evidence="5" type="ORF">F0A16_17155</name>
</gene>
<evidence type="ECO:0000313" key="5">
    <source>
        <dbReference type="EMBL" id="KAA0016451.1"/>
    </source>
</evidence>
<evidence type="ECO:0000313" key="6">
    <source>
        <dbReference type="Proteomes" id="UP000466024"/>
    </source>
</evidence>
<organism evidence="5 6">
    <name type="scientific">Salinicola corii</name>
    <dbReference type="NCBI Taxonomy" id="2606937"/>
    <lineage>
        <taxon>Bacteria</taxon>
        <taxon>Pseudomonadati</taxon>
        <taxon>Pseudomonadota</taxon>
        <taxon>Gammaproteobacteria</taxon>
        <taxon>Oceanospirillales</taxon>
        <taxon>Halomonadaceae</taxon>
        <taxon>Salinicola</taxon>
    </lineage>
</organism>
<keyword evidence="3" id="KW-0732">Signal</keyword>
<dbReference type="Proteomes" id="UP000466024">
    <property type="component" value="Unassembled WGS sequence"/>
</dbReference>
<evidence type="ECO:0000256" key="2">
    <source>
        <dbReference type="ARBA" id="ARBA00022448"/>
    </source>
</evidence>
<accession>A0A640W9C0</accession>
<keyword evidence="2" id="KW-0813">Transport</keyword>
<dbReference type="AlphaFoldDB" id="A0A640W9C0"/>